<protein>
    <submittedName>
        <fullName evidence="3">Lasso peptide biosynthesis B2 protein</fullName>
    </submittedName>
</protein>
<comment type="caution">
    <text evidence="3">The sequence shown here is derived from an EMBL/GenBank/DDBJ whole genome shotgun (WGS) entry which is preliminary data.</text>
</comment>
<dbReference type="RefSeq" id="WP_190956549.1">
    <property type="nucleotide sequence ID" value="NZ_JACJTU010000017.1"/>
</dbReference>
<evidence type="ECO:0000256" key="1">
    <source>
        <dbReference type="SAM" id="Phobius"/>
    </source>
</evidence>
<reference evidence="3 4" key="1">
    <citation type="journal article" date="2020" name="ISME J.">
        <title>Comparative genomics reveals insights into cyanobacterial evolution and habitat adaptation.</title>
        <authorList>
            <person name="Chen M.Y."/>
            <person name="Teng W.K."/>
            <person name="Zhao L."/>
            <person name="Hu C.X."/>
            <person name="Zhou Y.K."/>
            <person name="Han B.P."/>
            <person name="Song L.R."/>
            <person name="Shu W.S."/>
        </authorList>
    </citation>
    <scope>NUCLEOTIDE SEQUENCE [LARGE SCALE GENOMIC DNA]</scope>
    <source>
        <strain evidence="3 4">FACHB-159</strain>
    </source>
</reference>
<keyword evidence="1" id="KW-0472">Membrane</keyword>
<proteinExistence type="predicted"/>
<dbReference type="NCBIfam" id="NF033537">
    <property type="entry name" value="lasso_biosyn_B2"/>
    <property type="match status" value="1"/>
</dbReference>
<dbReference type="EMBL" id="JACJTU010000017">
    <property type="protein sequence ID" value="MBD2735882.1"/>
    <property type="molecule type" value="Genomic_DNA"/>
</dbReference>
<accession>A0ABR8KCN9</accession>
<feature type="transmembrane region" description="Helical" evidence="1">
    <location>
        <begin position="16"/>
        <end position="37"/>
    </location>
</feature>
<feature type="domain" description="Microcin J25-processing protein McjB C-terminal" evidence="2">
    <location>
        <begin position="25"/>
        <end position="141"/>
    </location>
</feature>
<dbReference type="Proteomes" id="UP000637383">
    <property type="component" value="Unassembled WGS sequence"/>
</dbReference>
<evidence type="ECO:0000259" key="2">
    <source>
        <dbReference type="Pfam" id="PF13471"/>
    </source>
</evidence>
<name>A0ABR8KCN9_9NOSO</name>
<gene>
    <name evidence="3" type="ORF">H6H03_18635</name>
</gene>
<keyword evidence="1" id="KW-0812">Transmembrane</keyword>
<dbReference type="InterPro" id="IPR032708">
    <property type="entry name" value="McjB_C"/>
</dbReference>
<dbReference type="Pfam" id="PF13471">
    <property type="entry name" value="Transglut_core3"/>
    <property type="match status" value="1"/>
</dbReference>
<evidence type="ECO:0000313" key="3">
    <source>
        <dbReference type="EMBL" id="MBD2735882.1"/>
    </source>
</evidence>
<dbReference type="InterPro" id="IPR053521">
    <property type="entry name" value="McjB-like"/>
</dbReference>
<keyword evidence="4" id="KW-1185">Reference proteome</keyword>
<keyword evidence="1" id="KW-1133">Transmembrane helix</keyword>
<sequence length="148" mass="16793">MKHLSKFLALNYQKKLLLFSTFILLILVRMGLLLLSFKRLQQLLSNISNPKPQRQDKYQISIDKIVWAVEVSSHYMPGGVKCLARALTCQVFMSRHGYTSNLCIGVAKDIEGELKAHAWLENQGKVVIGNVPDLSHFSQITSFTKECI</sequence>
<evidence type="ECO:0000313" key="4">
    <source>
        <dbReference type="Proteomes" id="UP000637383"/>
    </source>
</evidence>
<organism evidence="3 4">
    <name type="scientific">Nostoc paludosum FACHB-159</name>
    <dbReference type="NCBI Taxonomy" id="2692908"/>
    <lineage>
        <taxon>Bacteria</taxon>
        <taxon>Bacillati</taxon>
        <taxon>Cyanobacteriota</taxon>
        <taxon>Cyanophyceae</taxon>
        <taxon>Nostocales</taxon>
        <taxon>Nostocaceae</taxon>
        <taxon>Nostoc</taxon>
    </lineage>
</organism>